<feature type="transmembrane region" description="Helical" evidence="6">
    <location>
        <begin position="255"/>
        <end position="280"/>
    </location>
</feature>
<evidence type="ECO:0000256" key="1">
    <source>
        <dbReference type="ARBA" id="ARBA00004141"/>
    </source>
</evidence>
<keyword evidence="9" id="KW-1185">Reference proteome</keyword>
<proteinExistence type="inferred from homology"/>
<comment type="similarity">
    <text evidence="5">Belongs to the SAT4 family.</text>
</comment>
<evidence type="ECO:0000313" key="8">
    <source>
        <dbReference type="EMBL" id="KAF1930601.1"/>
    </source>
</evidence>
<evidence type="ECO:0000256" key="6">
    <source>
        <dbReference type="SAM" id="Phobius"/>
    </source>
</evidence>
<keyword evidence="3 6" id="KW-1133">Transmembrane helix</keyword>
<feature type="transmembrane region" description="Helical" evidence="6">
    <location>
        <begin position="133"/>
        <end position="153"/>
    </location>
</feature>
<name>A0A6A5RQ84_9PLEO</name>
<dbReference type="GeneID" id="54347478"/>
<evidence type="ECO:0000313" key="9">
    <source>
        <dbReference type="Proteomes" id="UP000800082"/>
    </source>
</evidence>
<organism evidence="8 9">
    <name type="scientific">Didymella exigua CBS 183.55</name>
    <dbReference type="NCBI Taxonomy" id="1150837"/>
    <lineage>
        <taxon>Eukaryota</taxon>
        <taxon>Fungi</taxon>
        <taxon>Dikarya</taxon>
        <taxon>Ascomycota</taxon>
        <taxon>Pezizomycotina</taxon>
        <taxon>Dothideomycetes</taxon>
        <taxon>Pleosporomycetidae</taxon>
        <taxon>Pleosporales</taxon>
        <taxon>Pleosporineae</taxon>
        <taxon>Didymellaceae</taxon>
        <taxon>Didymella</taxon>
    </lineage>
</organism>
<dbReference type="InterPro" id="IPR052337">
    <property type="entry name" value="SAT4-like"/>
</dbReference>
<dbReference type="Proteomes" id="UP000800082">
    <property type="component" value="Unassembled WGS sequence"/>
</dbReference>
<gene>
    <name evidence="8" type="ORF">M421DRAFT_377665</name>
</gene>
<dbReference type="PANTHER" id="PTHR33048:SF146">
    <property type="entry name" value="INTEGRAL MEMBRANE PROTEIN"/>
    <property type="match status" value="1"/>
</dbReference>
<dbReference type="InterPro" id="IPR049326">
    <property type="entry name" value="Rhodopsin_dom_fungi"/>
</dbReference>
<evidence type="ECO:0000256" key="4">
    <source>
        <dbReference type="ARBA" id="ARBA00023136"/>
    </source>
</evidence>
<dbReference type="Pfam" id="PF20684">
    <property type="entry name" value="Fung_rhodopsin"/>
    <property type="match status" value="1"/>
</dbReference>
<keyword evidence="4 6" id="KW-0472">Membrane</keyword>
<accession>A0A6A5RQ84</accession>
<protein>
    <recommendedName>
        <fullName evidence="7">Rhodopsin domain-containing protein</fullName>
    </recommendedName>
</protein>
<feature type="domain" description="Rhodopsin" evidence="7">
    <location>
        <begin position="31"/>
        <end position="280"/>
    </location>
</feature>
<dbReference type="PANTHER" id="PTHR33048">
    <property type="entry name" value="PTH11-LIKE INTEGRAL MEMBRANE PROTEIN (AFU_ORTHOLOGUE AFUA_5G11245)"/>
    <property type="match status" value="1"/>
</dbReference>
<reference evidence="8" key="1">
    <citation type="journal article" date="2020" name="Stud. Mycol.">
        <title>101 Dothideomycetes genomes: a test case for predicting lifestyles and emergence of pathogens.</title>
        <authorList>
            <person name="Haridas S."/>
            <person name="Albert R."/>
            <person name="Binder M."/>
            <person name="Bloem J."/>
            <person name="Labutti K."/>
            <person name="Salamov A."/>
            <person name="Andreopoulos B."/>
            <person name="Baker S."/>
            <person name="Barry K."/>
            <person name="Bills G."/>
            <person name="Bluhm B."/>
            <person name="Cannon C."/>
            <person name="Castanera R."/>
            <person name="Culley D."/>
            <person name="Daum C."/>
            <person name="Ezra D."/>
            <person name="Gonzalez J."/>
            <person name="Henrissat B."/>
            <person name="Kuo A."/>
            <person name="Liang C."/>
            <person name="Lipzen A."/>
            <person name="Lutzoni F."/>
            <person name="Magnuson J."/>
            <person name="Mondo S."/>
            <person name="Nolan M."/>
            <person name="Ohm R."/>
            <person name="Pangilinan J."/>
            <person name="Park H.-J."/>
            <person name="Ramirez L."/>
            <person name="Alfaro M."/>
            <person name="Sun H."/>
            <person name="Tritt A."/>
            <person name="Yoshinaga Y."/>
            <person name="Zwiers L.-H."/>
            <person name="Turgeon B."/>
            <person name="Goodwin S."/>
            <person name="Spatafora J."/>
            <person name="Crous P."/>
            <person name="Grigoriev I."/>
        </authorList>
    </citation>
    <scope>NUCLEOTIDE SEQUENCE</scope>
    <source>
        <strain evidence="8">CBS 183.55</strain>
    </source>
</reference>
<evidence type="ECO:0000256" key="3">
    <source>
        <dbReference type="ARBA" id="ARBA00022989"/>
    </source>
</evidence>
<feature type="transmembrane region" description="Helical" evidence="6">
    <location>
        <begin position="97"/>
        <end position="121"/>
    </location>
</feature>
<dbReference type="AlphaFoldDB" id="A0A6A5RQ84"/>
<keyword evidence="2 6" id="KW-0812">Transmembrane</keyword>
<dbReference type="OrthoDB" id="2988756at2759"/>
<feature type="transmembrane region" description="Helical" evidence="6">
    <location>
        <begin position="181"/>
        <end position="204"/>
    </location>
</feature>
<evidence type="ECO:0000259" key="7">
    <source>
        <dbReference type="Pfam" id="PF20684"/>
    </source>
</evidence>
<dbReference type="GO" id="GO:0016020">
    <property type="term" value="C:membrane"/>
    <property type="evidence" value="ECO:0007669"/>
    <property type="project" value="UniProtKB-SubCell"/>
</dbReference>
<feature type="transmembrane region" description="Helical" evidence="6">
    <location>
        <begin position="216"/>
        <end position="235"/>
    </location>
</feature>
<evidence type="ECO:0000256" key="5">
    <source>
        <dbReference type="ARBA" id="ARBA00038359"/>
    </source>
</evidence>
<feature type="transmembrane region" description="Helical" evidence="6">
    <location>
        <begin position="16"/>
        <end position="34"/>
    </location>
</feature>
<comment type="subcellular location">
    <subcellularLocation>
        <location evidence="1">Membrane</location>
        <topology evidence="1">Multi-pass membrane protein</topology>
    </subcellularLocation>
</comment>
<evidence type="ECO:0000256" key="2">
    <source>
        <dbReference type="ARBA" id="ARBA00022692"/>
    </source>
</evidence>
<sequence>MSELTNGFSQGTVLKVAYSMLGLTSCVVLARAGLSIVKPKQLTASDFLVFTAFACYAIMCALYIALSPYMQRIYDVANGKRPPYPELQYEIVKMTKMIFAAPCMFWMTLWSIKFSLLCLYRRLLVGLPRRYRVIWWSIVGVCLVTFAGNYVFYFRSCGTISGFWTGGCAGNAAKDAQLVSLYYSFTVDTATNIMVMALPMSLTWNLQMPRSKKNAILTLFGTGVICILFACLRVTQVAVNAAKPEAAGQPLDPTWLAIWGMVECSIAVIIGCCPAFAVLINAARTKFSYDSQGYQKHTGGTGQGSSNVQLRTIGSMRARERNQHLGLETTDLHWAGAHSSQEQLRTTHDGILVSTTVTQKDGTGFAVDSRER</sequence>
<dbReference type="RefSeq" id="XP_033450849.1">
    <property type="nucleotide sequence ID" value="XM_033589830.1"/>
</dbReference>
<dbReference type="EMBL" id="ML978963">
    <property type="protein sequence ID" value="KAF1930601.1"/>
    <property type="molecule type" value="Genomic_DNA"/>
</dbReference>
<feature type="transmembrane region" description="Helical" evidence="6">
    <location>
        <begin position="46"/>
        <end position="66"/>
    </location>
</feature>